<feature type="region of interest" description="Disordered" evidence="1">
    <location>
        <begin position="511"/>
        <end position="561"/>
    </location>
</feature>
<gene>
    <name evidence="3" type="ORF">DFJ65_3455</name>
</gene>
<dbReference type="AlphaFoldDB" id="A0A3D9U641"/>
<evidence type="ECO:0000259" key="2">
    <source>
        <dbReference type="Pfam" id="PF03432"/>
    </source>
</evidence>
<evidence type="ECO:0000313" key="4">
    <source>
        <dbReference type="Proteomes" id="UP000256253"/>
    </source>
</evidence>
<dbReference type="InterPro" id="IPR005094">
    <property type="entry name" value="Endonuclease_MobA/VirD2"/>
</dbReference>
<reference evidence="3 4" key="1">
    <citation type="submission" date="2018-08" db="EMBL/GenBank/DDBJ databases">
        <title>Sequencing the genomes of 1000 actinobacteria strains.</title>
        <authorList>
            <person name="Klenk H.-P."/>
        </authorList>
    </citation>
    <scope>NUCLEOTIDE SEQUENCE [LARGE SCALE GENOMIC DNA]</scope>
    <source>
        <strain evidence="3 4">DSM 22967</strain>
    </source>
</reference>
<organism evidence="3 4">
    <name type="scientific">Calidifontibacter indicus</name>
    <dbReference type="NCBI Taxonomy" id="419650"/>
    <lineage>
        <taxon>Bacteria</taxon>
        <taxon>Bacillati</taxon>
        <taxon>Actinomycetota</taxon>
        <taxon>Actinomycetes</taxon>
        <taxon>Micrococcales</taxon>
        <taxon>Dermacoccaceae</taxon>
        <taxon>Calidifontibacter</taxon>
    </lineage>
</organism>
<accession>A0A3D9U641</accession>
<proteinExistence type="predicted"/>
<sequence length="561" mass="61720">MRISVLKSGSDAAGLTRYLYGAGKANEHSNPHLVAGSPGLELEWAGELSLKEATILGRVVEGAWRENYVEQLALAGASQGGISRAHLHRDGVEATGRTHMFHASMALPPDHEKLTDEQWHTLAHEYVKRMGFVDENGHGSSWVAVRHGLSAKGNDHVHVMVNLVRNDGSWASEHKSKLAADRIGRELEQEFSAFLSPTYEQPAVESERQPGFSAYSQAELRRAEERELSGRGPIDPDRVHLQRVVRGIAMGSRTEAEWLNNLANQDLEIVPRWAPGGREKVTGYSVRFADQDSVRIAASKLAPDLTLTSLRRSLWEMNETSESRAQALALWRDEAPVTDPEPVDAPAELEQASHHLADWESDVRQTDPHDVDQWRSHAATAASLLALAAIHHPDRETGSQLGTVSDEAARVSFEPQQPRHRSYGHGSLQPRTSSAGLALVHFNLALRASSTNSTRGWYAVMKQMQRTMRAVHDAQVARGELLDATRNNELVAAHLDPYTDVPANADALVTPPATRDPAVRDSTRQTGVPVQLPHRGIDLGERPGLPGRHGPSTDLRRGHER</sequence>
<comment type="caution">
    <text evidence="3">The sequence shown here is derived from an EMBL/GenBank/DDBJ whole genome shotgun (WGS) entry which is preliminary data.</text>
</comment>
<dbReference type="Proteomes" id="UP000256253">
    <property type="component" value="Unassembled WGS sequence"/>
</dbReference>
<dbReference type="RefSeq" id="WP_115924571.1">
    <property type="nucleotide sequence ID" value="NZ_QTUA01000002.1"/>
</dbReference>
<dbReference type="EMBL" id="QTUA01000002">
    <property type="protein sequence ID" value="REF24666.1"/>
    <property type="molecule type" value="Genomic_DNA"/>
</dbReference>
<feature type="domain" description="MobA/VirD2-like nuclease" evidence="2">
    <location>
        <begin position="95"/>
        <end position="191"/>
    </location>
</feature>
<evidence type="ECO:0000256" key="1">
    <source>
        <dbReference type="SAM" id="MobiDB-lite"/>
    </source>
</evidence>
<dbReference type="OrthoDB" id="4382201at2"/>
<keyword evidence="4" id="KW-1185">Reference proteome</keyword>
<name>A0A3D9U641_9MICO</name>
<protein>
    <recommendedName>
        <fullName evidence="2">MobA/VirD2-like nuclease domain-containing protein</fullName>
    </recommendedName>
</protein>
<evidence type="ECO:0000313" key="3">
    <source>
        <dbReference type="EMBL" id="REF24666.1"/>
    </source>
</evidence>
<dbReference type="Pfam" id="PF03432">
    <property type="entry name" value="Relaxase"/>
    <property type="match status" value="1"/>
</dbReference>